<dbReference type="EMBL" id="LESJ01000002">
    <property type="protein sequence ID" value="RBT70317.1"/>
    <property type="molecule type" value="Genomic_DNA"/>
</dbReference>
<reference evidence="3 4" key="1">
    <citation type="submission" date="2015-06" db="EMBL/GenBank/DDBJ databases">
        <title>The Genome Sequence of Enterococcus hirae 88EA1.</title>
        <authorList>
            <consortium name="The Broad Institute Genomics Platform"/>
            <consortium name="The Broad Institute Genome Sequencing Center for Infectious Disease"/>
            <person name="Earl A.M."/>
            <person name="Van Tyne D."/>
            <person name="Lebreton F."/>
            <person name="Saavedra J.T."/>
            <person name="Gilmore M.S."/>
            <person name="Manson McGuire A."/>
            <person name="Clock S."/>
            <person name="Crupain M."/>
            <person name="Rangan U."/>
            <person name="Young S."/>
            <person name="Abouelleil A."/>
            <person name="Cao P."/>
            <person name="Chapman S.B."/>
            <person name="Griggs A."/>
            <person name="Priest M."/>
            <person name="Shea T."/>
            <person name="Wortman J."/>
            <person name="Nusbaum C."/>
            <person name="Birren B."/>
        </authorList>
    </citation>
    <scope>NUCLEOTIDE SEQUENCE [LARGE SCALE GENOMIC DNA]</scope>
    <source>
        <strain evidence="3 4">88EA1</strain>
    </source>
</reference>
<evidence type="ECO:0000313" key="4">
    <source>
        <dbReference type="Proteomes" id="UP000253498"/>
    </source>
</evidence>
<evidence type="ECO:0000256" key="1">
    <source>
        <dbReference type="ARBA" id="ARBA00023172"/>
    </source>
</evidence>
<dbReference type="Pfam" id="PF00589">
    <property type="entry name" value="Phage_integrase"/>
    <property type="match status" value="1"/>
</dbReference>
<dbReference type="Proteomes" id="UP000253498">
    <property type="component" value="Unassembled WGS sequence"/>
</dbReference>
<gene>
    <name evidence="3" type="ORF">EB03_00167</name>
</gene>
<dbReference type="AlphaFoldDB" id="A0AB37IHZ4"/>
<dbReference type="InterPro" id="IPR002104">
    <property type="entry name" value="Integrase_catalytic"/>
</dbReference>
<dbReference type="PROSITE" id="PS51898">
    <property type="entry name" value="TYR_RECOMBINASE"/>
    <property type="match status" value="1"/>
</dbReference>
<sequence>MRSARIAEFTHMPNVGTHGWRHTHASMLYEAGIPMKEAQERLGHTSLEITNSIYTHLSEKQKNGTAEKLASFADF</sequence>
<dbReference type="GO" id="GO:0003677">
    <property type="term" value="F:DNA binding"/>
    <property type="evidence" value="ECO:0007669"/>
    <property type="project" value="InterPro"/>
</dbReference>
<dbReference type="GO" id="GO:0015074">
    <property type="term" value="P:DNA integration"/>
    <property type="evidence" value="ECO:0007669"/>
    <property type="project" value="InterPro"/>
</dbReference>
<feature type="domain" description="Tyr recombinase" evidence="2">
    <location>
        <begin position="1"/>
        <end position="67"/>
    </location>
</feature>
<organism evidence="3 4">
    <name type="scientific">Enterococcus hirae</name>
    <dbReference type="NCBI Taxonomy" id="1354"/>
    <lineage>
        <taxon>Bacteria</taxon>
        <taxon>Bacillati</taxon>
        <taxon>Bacillota</taxon>
        <taxon>Bacilli</taxon>
        <taxon>Lactobacillales</taxon>
        <taxon>Enterococcaceae</taxon>
        <taxon>Enterococcus</taxon>
    </lineage>
</organism>
<protein>
    <recommendedName>
        <fullName evidence="2">Tyr recombinase domain-containing protein</fullName>
    </recommendedName>
</protein>
<evidence type="ECO:0000313" key="3">
    <source>
        <dbReference type="EMBL" id="RBT70317.1"/>
    </source>
</evidence>
<name>A0AB37IHZ4_ENTHR</name>
<dbReference type="InterPro" id="IPR013762">
    <property type="entry name" value="Integrase-like_cat_sf"/>
</dbReference>
<evidence type="ECO:0000259" key="2">
    <source>
        <dbReference type="PROSITE" id="PS51898"/>
    </source>
</evidence>
<dbReference type="InterPro" id="IPR011010">
    <property type="entry name" value="DNA_brk_join_enz"/>
</dbReference>
<dbReference type="GO" id="GO:0006310">
    <property type="term" value="P:DNA recombination"/>
    <property type="evidence" value="ECO:0007669"/>
    <property type="project" value="UniProtKB-KW"/>
</dbReference>
<keyword evidence="1" id="KW-0233">DNA recombination</keyword>
<accession>A0AB37IHZ4</accession>
<comment type="caution">
    <text evidence="3">The sequence shown here is derived from an EMBL/GenBank/DDBJ whole genome shotgun (WGS) entry which is preliminary data.</text>
</comment>
<dbReference type="Gene3D" id="1.10.443.10">
    <property type="entry name" value="Intergrase catalytic core"/>
    <property type="match status" value="1"/>
</dbReference>
<proteinExistence type="predicted"/>
<dbReference type="SUPFAM" id="SSF56349">
    <property type="entry name" value="DNA breaking-rejoining enzymes"/>
    <property type="match status" value="1"/>
</dbReference>